<proteinExistence type="predicted"/>
<feature type="region of interest" description="Disordered" evidence="1">
    <location>
        <begin position="1"/>
        <end position="38"/>
    </location>
</feature>
<dbReference type="EMBL" id="PYDT01000007">
    <property type="protein sequence ID" value="THU55993.1"/>
    <property type="molecule type" value="Genomic_DNA"/>
</dbReference>
<sequence length="161" mass="17330">MQPVGGGKNSVSLQMKPGPTSSAHSYQKKPDRYPNPGPWRKLVRVESISLGRHNDILLCTAELSSASTSSSSSSSTHAEYVDLNLQPTRDGVTVFLHAASVLVISSNSWNANAERSDSTDQRALNDSVQEMNPASSGWGDRTGSGESFRKPTIGRGLRRCL</sequence>
<dbReference type="AlphaFoldDB" id="A0A4S8J3L7"/>
<keyword evidence="3" id="KW-1185">Reference proteome</keyword>
<organism evidence="2 3">
    <name type="scientific">Musa balbisiana</name>
    <name type="common">Banana</name>
    <dbReference type="NCBI Taxonomy" id="52838"/>
    <lineage>
        <taxon>Eukaryota</taxon>
        <taxon>Viridiplantae</taxon>
        <taxon>Streptophyta</taxon>
        <taxon>Embryophyta</taxon>
        <taxon>Tracheophyta</taxon>
        <taxon>Spermatophyta</taxon>
        <taxon>Magnoliopsida</taxon>
        <taxon>Liliopsida</taxon>
        <taxon>Zingiberales</taxon>
        <taxon>Musaceae</taxon>
        <taxon>Musa</taxon>
    </lineage>
</organism>
<evidence type="ECO:0000313" key="2">
    <source>
        <dbReference type="EMBL" id="THU55993.1"/>
    </source>
</evidence>
<gene>
    <name evidence="2" type="ORF">C4D60_Mb11t12580</name>
</gene>
<evidence type="ECO:0000256" key="1">
    <source>
        <dbReference type="SAM" id="MobiDB-lite"/>
    </source>
</evidence>
<reference evidence="2 3" key="1">
    <citation type="journal article" date="2019" name="Nat. Plants">
        <title>Genome sequencing of Musa balbisiana reveals subgenome evolution and function divergence in polyploid bananas.</title>
        <authorList>
            <person name="Yao X."/>
        </authorList>
    </citation>
    <scope>NUCLEOTIDE SEQUENCE [LARGE SCALE GENOMIC DNA]</scope>
    <source>
        <strain evidence="3">cv. DH-PKW</strain>
        <tissue evidence="2">Leaves</tissue>
    </source>
</reference>
<evidence type="ECO:0000313" key="3">
    <source>
        <dbReference type="Proteomes" id="UP000317650"/>
    </source>
</evidence>
<feature type="region of interest" description="Disordered" evidence="1">
    <location>
        <begin position="128"/>
        <end position="161"/>
    </location>
</feature>
<comment type="caution">
    <text evidence="2">The sequence shown here is derived from an EMBL/GenBank/DDBJ whole genome shotgun (WGS) entry which is preliminary data.</text>
</comment>
<name>A0A4S8J3L7_MUSBA</name>
<accession>A0A4S8J3L7</accession>
<feature type="compositionally biased region" description="Polar residues" evidence="1">
    <location>
        <begin position="9"/>
        <end position="25"/>
    </location>
</feature>
<dbReference type="Proteomes" id="UP000317650">
    <property type="component" value="Chromosome 11"/>
</dbReference>
<protein>
    <submittedName>
        <fullName evidence="2">Uncharacterized protein</fullName>
    </submittedName>
</protein>